<dbReference type="Proteomes" id="UP001597102">
    <property type="component" value="Unassembled WGS sequence"/>
</dbReference>
<dbReference type="EMBL" id="JBHTJO010000002">
    <property type="protein sequence ID" value="MFD0988395.1"/>
    <property type="molecule type" value="Genomic_DNA"/>
</dbReference>
<gene>
    <name evidence="5" type="ORF">ACFQ2F_14950</name>
</gene>
<evidence type="ECO:0000313" key="5">
    <source>
        <dbReference type="EMBL" id="MFD0988395.1"/>
    </source>
</evidence>
<accession>A0ABW3JD54</accession>
<proteinExistence type="inferred from homology"/>
<dbReference type="PANTHER" id="PTHR13887">
    <property type="entry name" value="GLUTATHIONE S-TRANSFERASE KAPPA"/>
    <property type="match status" value="1"/>
</dbReference>
<sequence length="247" mass="26814">MAETPKSHSTGSKGLVIAAAVAVVAIVIAGGVYFLGMGDQTETQAASRADADVPMSELLDGGPLDDVVIGDEDAPVTIIEYASMTCPHCAHFHTETFPKVKEKYIDTGKVKFIFREFPLDILAARASMLARCAGPEKRMALTSALFETQQSWAVRDEPEAMDKLLGIARQAGFSKESFDECMADEELYQNIVKMRARASSEFGVNSTPSFFIDGKKLGREHELEDFDAILEEEHAGADDKTESAPAE</sequence>
<dbReference type="PROSITE" id="PS51352">
    <property type="entry name" value="THIOREDOXIN_2"/>
    <property type="match status" value="1"/>
</dbReference>
<evidence type="ECO:0000313" key="6">
    <source>
        <dbReference type="Proteomes" id="UP001597102"/>
    </source>
</evidence>
<organism evidence="5 6">
    <name type="scientific">Methyloligella solikamskensis</name>
    <dbReference type="NCBI Taxonomy" id="1177756"/>
    <lineage>
        <taxon>Bacteria</taxon>
        <taxon>Pseudomonadati</taxon>
        <taxon>Pseudomonadota</taxon>
        <taxon>Alphaproteobacteria</taxon>
        <taxon>Hyphomicrobiales</taxon>
        <taxon>Hyphomicrobiaceae</taxon>
        <taxon>Methyloligella</taxon>
    </lineage>
</organism>
<keyword evidence="3" id="KW-1133">Transmembrane helix</keyword>
<evidence type="ECO:0000256" key="3">
    <source>
        <dbReference type="SAM" id="Phobius"/>
    </source>
</evidence>
<dbReference type="InterPro" id="IPR036249">
    <property type="entry name" value="Thioredoxin-like_sf"/>
</dbReference>
<name>A0ABW3JD54_9HYPH</name>
<protein>
    <submittedName>
        <fullName evidence="5">DsbA family protein</fullName>
    </submittedName>
</protein>
<dbReference type="Pfam" id="PF13462">
    <property type="entry name" value="Thioredoxin_4"/>
    <property type="match status" value="1"/>
</dbReference>
<feature type="domain" description="Thioredoxin" evidence="4">
    <location>
        <begin position="35"/>
        <end position="235"/>
    </location>
</feature>
<comment type="function">
    <text evidence="1">May be required for disulfide bond formation in some proteins.</text>
</comment>
<keyword evidence="6" id="KW-1185">Reference proteome</keyword>
<dbReference type="SUPFAM" id="SSF52833">
    <property type="entry name" value="Thioredoxin-like"/>
    <property type="match status" value="1"/>
</dbReference>
<keyword evidence="3" id="KW-0812">Transmembrane</keyword>
<comment type="caution">
    <text evidence="5">The sequence shown here is derived from an EMBL/GenBank/DDBJ whole genome shotgun (WGS) entry which is preliminary data.</text>
</comment>
<dbReference type="InterPro" id="IPR012336">
    <property type="entry name" value="Thioredoxin-like_fold"/>
</dbReference>
<evidence type="ECO:0000256" key="2">
    <source>
        <dbReference type="ARBA" id="ARBA00005791"/>
    </source>
</evidence>
<evidence type="ECO:0000256" key="1">
    <source>
        <dbReference type="ARBA" id="ARBA00003565"/>
    </source>
</evidence>
<feature type="transmembrane region" description="Helical" evidence="3">
    <location>
        <begin position="15"/>
        <end position="35"/>
    </location>
</feature>
<dbReference type="PANTHER" id="PTHR13887:SF56">
    <property type="entry name" value="THIOREDOXIN-LIKE REDUCTASE RV2466C"/>
    <property type="match status" value="1"/>
</dbReference>
<reference evidence="6" key="1">
    <citation type="journal article" date="2019" name="Int. J. Syst. Evol. Microbiol.">
        <title>The Global Catalogue of Microorganisms (GCM) 10K type strain sequencing project: providing services to taxonomists for standard genome sequencing and annotation.</title>
        <authorList>
            <consortium name="The Broad Institute Genomics Platform"/>
            <consortium name="The Broad Institute Genome Sequencing Center for Infectious Disease"/>
            <person name="Wu L."/>
            <person name="Ma J."/>
        </authorList>
    </citation>
    <scope>NUCLEOTIDE SEQUENCE [LARGE SCALE GENOMIC DNA]</scope>
    <source>
        <strain evidence="6">CCUG 61697</strain>
    </source>
</reference>
<dbReference type="Gene3D" id="3.40.30.10">
    <property type="entry name" value="Glutaredoxin"/>
    <property type="match status" value="1"/>
</dbReference>
<dbReference type="RefSeq" id="WP_379091433.1">
    <property type="nucleotide sequence ID" value="NZ_JBHTJO010000002.1"/>
</dbReference>
<keyword evidence="3" id="KW-0472">Membrane</keyword>
<dbReference type="InterPro" id="IPR013766">
    <property type="entry name" value="Thioredoxin_domain"/>
</dbReference>
<evidence type="ECO:0000259" key="4">
    <source>
        <dbReference type="PROSITE" id="PS51352"/>
    </source>
</evidence>
<comment type="similarity">
    <text evidence="2">Belongs to the thioredoxin family. DsbA subfamily.</text>
</comment>